<feature type="region of interest" description="Disordered" evidence="1">
    <location>
        <begin position="41"/>
        <end position="61"/>
    </location>
</feature>
<proteinExistence type="predicted"/>
<keyword evidence="3" id="KW-1185">Reference proteome</keyword>
<comment type="caution">
    <text evidence="2">The sequence shown here is derived from an EMBL/GenBank/DDBJ whole genome shotgun (WGS) entry which is preliminary data.</text>
</comment>
<gene>
    <name evidence="2" type="ORF">SAY86_007156</name>
</gene>
<dbReference type="AlphaFoldDB" id="A0AAN7LMX7"/>
<evidence type="ECO:0000313" key="2">
    <source>
        <dbReference type="EMBL" id="KAK4782782.1"/>
    </source>
</evidence>
<dbReference type="Proteomes" id="UP001346149">
    <property type="component" value="Unassembled WGS sequence"/>
</dbReference>
<dbReference type="EMBL" id="JAXQNO010000015">
    <property type="protein sequence ID" value="KAK4782782.1"/>
    <property type="molecule type" value="Genomic_DNA"/>
</dbReference>
<evidence type="ECO:0000256" key="1">
    <source>
        <dbReference type="SAM" id="MobiDB-lite"/>
    </source>
</evidence>
<organism evidence="2 3">
    <name type="scientific">Trapa natans</name>
    <name type="common">Water chestnut</name>
    <dbReference type="NCBI Taxonomy" id="22666"/>
    <lineage>
        <taxon>Eukaryota</taxon>
        <taxon>Viridiplantae</taxon>
        <taxon>Streptophyta</taxon>
        <taxon>Embryophyta</taxon>
        <taxon>Tracheophyta</taxon>
        <taxon>Spermatophyta</taxon>
        <taxon>Magnoliopsida</taxon>
        <taxon>eudicotyledons</taxon>
        <taxon>Gunneridae</taxon>
        <taxon>Pentapetalae</taxon>
        <taxon>rosids</taxon>
        <taxon>malvids</taxon>
        <taxon>Myrtales</taxon>
        <taxon>Lythraceae</taxon>
        <taxon>Trapa</taxon>
    </lineage>
</organism>
<accession>A0AAN7LMX7</accession>
<evidence type="ECO:0000313" key="3">
    <source>
        <dbReference type="Proteomes" id="UP001346149"/>
    </source>
</evidence>
<protein>
    <submittedName>
        <fullName evidence="2">Uncharacterized protein</fullName>
    </submittedName>
</protein>
<sequence length="99" mass="11223">MSCLSLPGHSSILWILTRNSVKVWGIETARSKQKVIEAEVIQGKEKKPENPWARQPTQESRARTGFLQITARAVLIARQTGINEQQSSTLRARGHWMDQ</sequence>
<name>A0AAN7LMX7_TRANT</name>
<reference evidence="2 3" key="1">
    <citation type="journal article" date="2023" name="Hortic Res">
        <title>Pangenome of water caltrop reveals structural variations and asymmetric subgenome divergence after allopolyploidization.</title>
        <authorList>
            <person name="Zhang X."/>
            <person name="Chen Y."/>
            <person name="Wang L."/>
            <person name="Yuan Y."/>
            <person name="Fang M."/>
            <person name="Shi L."/>
            <person name="Lu R."/>
            <person name="Comes H.P."/>
            <person name="Ma Y."/>
            <person name="Chen Y."/>
            <person name="Huang G."/>
            <person name="Zhou Y."/>
            <person name="Zheng Z."/>
            <person name="Qiu Y."/>
        </authorList>
    </citation>
    <scope>NUCLEOTIDE SEQUENCE [LARGE SCALE GENOMIC DNA]</scope>
    <source>
        <strain evidence="2">F231</strain>
    </source>
</reference>